<dbReference type="GO" id="GO:0051536">
    <property type="term" value="F:iron-sulfur cluster binding"/>
    <property type="evidence" value="ECO:0007669"/>
    <property type="project" value="UniProtKB-KW"/>
</dbReference>
<proteinExistence type="predicted"/>
<keyword evidence="1" id="KW-0479">Metal-binding</keyword>
<dbReference type="PROSITE" id="PS51379">
    <property type="entry name" value="4FE4S_FER_2"/>
    <property type="match status" value="2"/>
</dbReference>
<accession>A0A9D5QBQ7</accession>
<evidence type="ECO:0000313" key="6">
    <source>
        <dbReference type="Proteomes" id="UP000630660"/>
    </source>
</evidence>
<feature type="domain" description="4Fe-4S ferredoxin-type" evidence="4">
    <location>
        <begin position="300"/>
        <end position="333"/>
    </location>
</feature>
<reference evidence="5" key="1">
    <citation type="submission" date="2019-11" db="EMBL/GenBank/DDBJ databases">
        <title>Microbial mats filling the niche in hypersaline microbial mats.</title>
        <authorList>
            <person name="Wong H.L."/>
            <person name="Macleod F.I."/>
            <person name="White R.A. III"/>
            <person name="Burns B.P."/>
        </authorList>
    </citation>
    <scope>NUCLEOTIDE SEQUENCE</scope>
    <source>
        <strain evidence="5">Bin_327</strain>
    </source>
</reference>
<feature type="domain" description="4Fe-4S ferredoxin-type" evidence="4">
    <location>
        <begin position="220"/>
        <end position="252"/>
    </location>
</feature>
<keyword evidence="2" id="KW-0408">Iron</keyword>
<evidence type="ECO:0000256" key="2">
    <source>
        <dbReference type="ARBA" id="ARBA00023004"/>
    </source>
</evidence>
<dbReference type="InterPro" id="IPR017896">
    <property type="entry name" value="4Fe4S_Fe-S-bd"/>
</dbReference>
<dbReference type="PANTHER" id="PTHR40447">
    <property type="entry name" value="ANAEROBIC SULFITE REDUCTASE SUBUNIT A"/>
    <property type="match status" value="1"/>
</dbReference>
<dbReference type="Proteomes" id="UP000630660">
    <property type="component" value="Unassembled WGS sequence"/>
</dbReference>
<dbReference type="Pfam" id="PF17179">
    <property type="entry name" value="Fer4_22"/>
    <property type="match status" value="1"/>
</dbReference>
<evidence type="ECO:0000313" key="5">
    <source>
        <dbReference type="EMBL" id="MBD3363853.1"/>
    </source>
</evidence>
<dbReference type="PROSITE" id="PS00198">
    <property type="entry name" value="4FE4S_FER_1"/>
    <property type="match status" value="2"/>
</dbReference>
<dbReference type="PANTHER" id="PTHR40447:SF1">
    <property type="entry name" value="ANAEROBIC SULFITE REDUCTASE SUBUNIT A"/>
    <property type="match status" value="1"/>
</dbReference>
<organism evidence="5 6">
    <name type="scientific">candidate division WOR-3 bacterium</name>
    <dbReference type="NCBI Taxonomy" id="2052148"/>
    <lineage>
        <taxon>Bacteria</taxon>
        <taxon>Bacteria division WOR-3</taxon>
    </lineage>
</organism>
<dbReference type="SUPFAM" id="SSF46548">
    <property type="entry name" value="alpha-helical ferredoxin"/>
    <property type="match status" value="1"/>
</dbReference>
<dbReference type="EMBL" id="WJKJ01000042">
    <property type="protein sequence ID" value="MBD3363853.1"/>
    <property type="molecule type" value="Genomic_DNA"/>
</dbReference>
<dbReference type="AlphaFoldDB" id="A0A9D5QBQ7"/>
<dbReference type="InterPro" id="IPR009051">
    <property type="entry name" value="Helical_ferredxn"/>
</dbReference>
<comment type="caution">
    <text evidence="5">The sequence shown here is derived from an EMBL/GenBank/DDBJ whole genome shotgun (WGS) entry which is preliminary data.</text>
</comment>
<evidence type="ECO:0000259" key="4">
    <source>
        <dbReference type="PROSITE" id="PS51379"/>
    </source>
</evidence>
<evidence type="ECO:0000256" key="1">
    <source>
        <dbReference type="ARBA" id="ARBA00022723"/>
    </source>
</evidence>
<sequence>MKALKLKRDDLYTYLESLKSYGELWGPVAKGEKYVYARLTNVRDVALGALRTIIPPKKFFVPPRFTMFRYTDDHYAESFDDVKPRVLFGLHPCDIHGLLILDELFLERFPDPYYKRRRDATAIVGLSCIPDDKCMARSTNTHAVEGGFDLAFNELGNNYLVWIGSSLGDDLVRLNLDLFSEDIEPEDLKTYLAWRRKRDSRYKLSFDLTGMPDIMELSWDSPMWNELAEKCLACGSCSMVCPTCNCYNVRDVSDLTLNSGVRERHWDSCMNKEYALVAGGHNFREARAERLKLWYTHKLKAFITEYGKPSCVGCGRCIDTCPVDINVAEVIRGLTGQKVTL</sequence>
<keyword evidence="3" id="KW-0411">Iron-sulfur</keyword>
<evidence type="ECO:0000256" key="3">
    <source>
        <dbReference type="ARBA" id="ARBA00023014"/>
    </source>
</evidence>
<dbReference type="InterPro" id="IPR017900">
    <property type="entry name" value="4Fe4S_Fe_S_CS"/>
</dbReference>
<dbReference type="GO" id="GO:0046872">
    <property type="term" value="F:metal ion binding"/>
    <property type="evidence" value="ECO:0007669"/>
    <property type="project" value="UniProtKB-KW"/>
</dbReference>
<gene>
    <name evidence="5" type="ORF">GF359_01410</name>
</gene>
<protein>
    <submittedName>
        <fullName evidence="5">Hydrogenase</fullName>
    </submittedName>
</protein>
<name>A0A9D5QBQ7_UNCW3</name>
<dbReference type="Gene3D" id="1.10.1060.10">
    <property type="entry name" value="Alpha-helical ferredoxin"/>
    <property type="match status" value="1"/>
</dbReference>